<name>A0ABT2MJZ2_9CYAN</name>
<dbReference type="InterPro" id="IPR036904">
    <property type="entry name" value="NblA_sf"/>
</dbReference>
<dbReference type="InterPro" id="IPR007574">
    <property type="entry name" value="NblA"/>
</dbReference>
<dbReference type="EMBL" id="JAMXFF010000002">
    <property type="protein sequence ID" value="MCT7965073.1"/>
    <property type="molecule type" value="Genomic_DNA"/>
</dbReference>
<accession>A0ABT2MJZ2</accession>
<dbReference type="Proteomes" id="UP001525890">
    <property type="component" value="Unassembled WGS sequence"/>
</dbReference>
<evidence type="ECO:0000313" key="2">
    <source>
        <dbReference type="Proteomes" id="UP001525890"/>
    </source>
</evidence>
<protein>
    <submittedName>
        <fullName evidence="1">NblA/ycf18 family protein</fullName>
    </submittedName>
</protein>
<comment type="caution">
    <text evidence="1">The sequence shown here is derived from an EMBL/GenBank/DDBJ whole genome shotgun (WGS) entry which is preliminary data.</text>
</comment>
<proteinExistence type="predicted"/>
<keyword evidence="2" id="KW-1185">Reference proteome</keyword>
<sequence>MNLEQTQFFLKQMYKQMMVKEAMYQQFLREKWKIK</sequence>
<evidence type="ECO:0000313" key="1">
    <source>
        <dbReference type="EMBL" id="MCT7965073.1"/>
    </source>
</evidence>
<organism evidence="1 2">
    <name type="scientific">Laspinema palackyanum D2a</name>
    <dbReference type="NCBI Taxonomy" id="2953684"/>
    <lineage>
        <taxon>Bacteria</taxon>
        <taxon>Bacillati</taxon>
        <taxon>Cyanobacteriota</taxon>
        <taxon>Cyanophyceae</taxon>
        <taxon>Oscillatoriophycideae</taxon>
        <taxon>Oscillatoriales</taxon>
        <taxon>Laspinemataceae</taxon>
        <taxon>Laspinema</taxon>
        <taxon>Laspinema palackyanum</taxon>
    </lineage>
</organism>
<gene>
    <name evidence="1" type="ORF">NG799_01840</name>
</gene>
<dbReference type="Gene3D" id="1.10.287.670">
    <property type="entry name" value="Phycobilisome degradation protein NblA"/>
    <property type="match status" value="1"/>
</dbReference>
<dbReference type="Pfam" id="PF04485">
    <property type="entry name" value="NblA"/>
    <property type="match status" value="1"/>
</dbReference>
<dbReference type="SUPFAM" id="SSF109859">
    <property type="entry name" value="NblA-like"/>
    <property type="match status" value="1"/>
</dbReference>
<reference evidence="1 2" key="1">
    <citation type="journal article" date="2022" name="Front. Microbiol.">
        <title>High genomic differentiation and limited gene flow indicate recent cryptic speciation within the genus Laspinema (cyanobacteria).</title>
        <authorList>
            <person name="Stanojkovic A."/>
            <person name="Skoupy S."/>
            <person name="Skaloud P."/>
            <person name="Dvorak P."/>
        </authorList>
    </citation>
    <scope>NUCLEOTIDE SEQUENCE [LARGE SCALE GENOMIC DNA]</scope>
    <source>
        <strain evidence="1 2">D2a</strain>
    </source>
</reference>